<evidence type="ECO:0000256" key="1">
    <source>
        <dbReference type="SAM" id="MobiDB-lite"/>
    </source>
</evidence>
<proteinExistence type="predicted"/>
<comment type="caution">
    <text evidence="2">The sequence shown here is derived from an EMBL/GenBank/DDBJ whole genome shotgun (WGS) entry which is preliminary data.</text>
</comment>
<evidence type="ECO:0000313" key="3">
    <source>
        <dbReference type="Proteomes" id="UP000324222"/>
    </source>
</evidence>
<dbReference type="EMBL" id="VSRR010006485">
    <property type="protein sequence ID" value="MPC44903.1"/>
    <property type="molecule type" value="Genomic_DNA"/>
</dbReference>
<accession>A0A5B7FID7</accession>
<organism evidence="2 3">
    <name type="scientific">Portunus trituberculatus</name>
    <name type="common">Swimming crab</name>
    <name type="synonym">Neptunus trituberculatus</name>
    <dbReference type="NCBI Taxonomy" id="210409"/>
    <lineage>
        <taxon>Eukaryota</taxon>
        <taxon>Metazoa</taxon>
        <taxon>Ecdysozoa</taxon>
        <taxon>Arthropoda</taxon>
        <taxon>Crustacea</taxon>
        <taxon>Multicrustacea</taxon>
        <taxon>Malacostraca</taxon>
        <taxon>Eumalacostraca</taxon>
        <taxon>Eucarida</taxon>
        <taxon>Decapoda</taxon>
        <taxon>Pleocyemata</taxon>
        <taxon>Brachyura</taxon>
        <taxon>Eubrachyura</taxon>
        <taxon>Portunoidea</taxon>
        <taxon>Portunidae</taxon>
        <taxon>Portuninae</taxon>
        <taxon>Portunus</taxon>
    </lineage>
</organism>
<dbReference type="Proteomes" id="UP000324222">
    <property type="component" value="Unassembled WGS sequence"/>
</dbReference>
<feature type="region of interest" description="Disordered" evidence="1">
    <location>
        <begin position="62"/>
        <end position="89"/>
    </location>
</feature>
<protein>
    <submittedName>
        <fullName evidence="2">Uncharacterized protein</fullName>
    </submittedName>
</protein>
<keyword evidence="3" id="KW-1185">Reference proteome</keyword>
<reference evidence="2 3" key="1">
    <citation type="submission" date="2019-05" db="EMBL/GenBank/DDBJ databases">
        <title>Another draft genome of Portunus trituberculatus and its Hox gene families provides insights of decapod evolution.</title>
        <authorList>
            <person name="Jeong J.-H."/>
            <person name="Song I."/>
            <person name="Kim S."/>
            <person name="Choi T."/>
            <person name="Kim D."/>
            <person name="Ryu S."/>
            <person name="Kim W."/>
        </authorList>
    </citation>
    <scope>NUCLEOTIDE SEQUENCE [LARGE SCALE GENOMIC DNA]</scope>
    <source>
        <tissue evidence="2">Muscle</tissue>
    </source>
</reference>
<name>A0A5B7FID7_PORTR</name>
<dbReference type="AlphaFoldDB" id="A0A5B7FID7"/>
<sequence>MPKLFLHRHSSPQPQSLFTPPFLPLHTTLRSPASAPHPALLDIQTLTFSCSTRRLDVREDSACEGQAKPHLLRSSTNTETDVLSRSEVK</sequence>
<evidence type="ECO:0000313" key="2">
    <source>
        <dbReference type="EMBL" id="MPC44903.1"/>
    </source>
</evidence>
<gene>
    <name evidence="2" type="ORF">E2C01_038584</name>
</gene>